<dbReference type="EMBL" id="AM442585">
    <property type="protein sequence ID" value="CAN74021.1"/>
    <property type="molecule type" value="Genomic_DNA"/>
</dbReference>
<dbReference type="InterPro" id="IPR007493">
    <property type="entry name" value="DUF538"/>
</dbReference>
<dbReference type="PANTHER" id="PTHR31676:SF76">
    <property type="entry name" value="OS05G0362300 PROTEIN"/>
    <property type="match status" value="1"/>
</dbReference>
<evidence type="ECO:0000256" key="1">
    <source>
        <dbReference type="SAM" id="SignalP"/>
    </source>
</evidence>
<sequence>MGSATAQRLISLAATFCLILIKAIPGNSSPTAYEVLEGYDFPVGLLPKGVRSYDLNATTGQFSAYFNDSCSFRQASYQLKYKPAIKGYISNGKLSSLEGISVKVVFMWMDIKEIIRSGDNLDFSVGVGKTGFPVDYFEDSPQCGCGLNCGRRQARKLGINPFALSCLYQQAKRTSPTSGFNNLPIDREEMGSATTQRLIPFAATLIYLILIHSTPASSSLENRTAYEVLEDYNFPVGLLPKGVKGYDLNITTDSRDPPVRG</sequence>
<dbReference type="Pfam" id="PF04398">
    <property type="entry name" value="DUF538"/>
    <property type="match status" value="2"/>
</dbReference>
<protein>
    <submittedName>
        <fullName evidence="2">Uncharacterized protein</fullName>
    </submittedName>
</protein>
<evidence type="ECO:0000313" key="2">
    <source>
        <dbReference type="EMBL" id="CAN74021.1"/>
    </source>
</evidence>
<dbReference type="InterPro" id="IPR036758">
    <property type="entry name" value="At5g01610-like"/>
</dbReference>
<reference evidence="2" key="1">
    <citation type="journal article" date="2007" name="PLoS ONE">
        <title>The first genome sequence of an elite grapevine cultivar (Pinot noir Vitis vinifera L.): coping with a highly heterozygous genome.</title>
        <authorList>
            <person name="Velasco R."/>
            <person name="Zharkikh A."/>
            <person name="Troggio M."/>
            <person name="Cartwright D.A."/>
            <person name="Cestaro A."/>
            <person name="Pruss D."/>
            <person name="Pindo M."/>
            <person name="FitzGerald L.M."/>
            <person name="Vezzulli S."/>
            <person name="Reid J."/>
            <person name="Malacarne G."/>
            <person name="Iliev D."/>
            <person name="Coppola G."/>
            <person name="Wardell B."/>
            <person name="Micheletti D."/>
            <person name="Macalma T."/>
            <person name="Facci M."/>
            <person name="Mitchell J.T."/>
            <person name="Perazzolli M."/>
            <person name="Eldredge G."/>
            <person name="Gatto P."/>
            <person name="Oyzerski R."/>
            <person name="Moretto M."/>
            <person name="Gutin N."/>
            <person name="Stefanini M."/>
            <person name="Chen Y."/>
            <person name="Segala C."/>
            <person name="Davenport C."/>
            <person name="Dematte L."/>
            <person name="Mraz A."/>
            <person name="Battilana J."/>
            <person name="Stormo K."/>
            <person name="Costa F."/>
            <person name="Tao Q."/>
            <person name="Si-Ammour A."/>
            <person name="Harkins T."/>
            <person name="Lackey A."/>
            <person name="Perbost C."/>
            <person name="Taillon B."/>
            <person name="Stella A."/>
            <person name="Solovyev V."/>
            <person name="Fawcett J.A."/>
            <person name="Sterck L."/>
            <person name="Vandepoele K."/>
            <person name="Grando S.M."/>
            <person name="Toppo S."/>
            <person name="Moser C."/>
            <person name="Lanchbury J."/>
            <person name="Bogden R."/>
            <person name="Skolnick M."/>
            <person name="Sgaramella V."/>
            <person name="Bhatnagar S.K."/>
            <person name="Fontana P."/>
            <person name="Gutin A."/>
            <person name="Van de Peer Y."/>
            <person name="Salamini F."/>
            <person name="Viola R."/>
        </authorList>
    </citation>
    <scope>NUCLEOTIDE SEQUENCE</scope>
</reference>
<dbReference type="SUPFAM" id="SSF141562">
    <property type="entry name" value="At5g01610-like"/>
    <property type="match status" value="2"/>
</dbReference>
<gene>
    <name evidence="2" type="ORF">VITISV_002758</name>
</gene>
<dbReference type="PANTHER" id="PTHR31676">
    <property type="entry name" value="T31J12.3 PROTEIN-RELATED"/>
    <property type="match status" value="1"/>
</dbReference>
<feature type="signal peptide" evidence="1">
    <location>
        <begin position="1"/>
        <end position="28"/>
    </location>
</feature>
<name>A5B0Q6_VITVI</name>
<proteinExistence type="predicted"/>
<keyword evidence="1" id="KW-0732">Signal</keyword>
<dbReference type="ExpressionAtlas" id="A5B0Q6">
    <property type="expression patterns" value="baseline and differential"/>
</dbReference>
<feature type="chain" id="PRO_5002679535" evidence="1">
    <location>
        <begin position="29"/>
        <end position="261"/>
    </location>
</feature>
<dbReference type="AlphaFoldDB" id="A5B0Q6"/>
<dbReference type="OrthoDB" id="1873537at2759"/>
<dbReference type="Gene3D" id="2.30.240.10">
    <property type="entry name" value="At5g01610-like"/>
    <property type="match status" value="2"/>
</dbReference>
<accession>A5B0Q6</accession>
<organism evidence="2">
    <name type="scientific">Vitis vinifera</name>
    <name type="common">Grape</name>
    <dbReference type="NCBI Taxonomy" id="29760"/>
    <lineage>
        <taxon>Eukaryota</taxon>
        <taxon>Viridiplantae</taxon>
        <taxon>Streptophyta</taxon>
        <taxon>Embryophyta</taxon>
        <taxon>Tracheophyta</taxon>
        <taxon>Spermatophyta</taxon>
        <taxon>Magnoliopsida</taxon>
        <taxon>eudicotyledons</taxon>
        <taxon>Gunneridae</taxon>
        <taxon>Pentapetalae</taxon>
        <taxon>rosids</taxon>
        <taxon>Vitales</taxon>
        <taxon>Vitaceae</taxon>
        <taxon>Viteae</taxon>
        <taxon>Vitis</taxon>
    </lineage>
</organism>